<dbReference type="Proteomes" id="UP000292423">
    <property type="component" value="Unassembled WGS sequence"/>
</dbReference>
<dbReference type="InterPro" id="IPR010994">
    <property type="entry name" value="RuvA_2-like"/>
</dbReference>
<dbReference type="AlphaFoldDB" id="A0A4Q7ZA46"/>
<dbReference type="PANTHER" id="PTHR21180:SF32">
    <property type="entry name" value="ENDONUCLEASE_EXONUCLEASE_PHOSPHATASE FAMILY DOMAIN-CONTAINING PROTEIN 1"/>
    <property type="match status" value="1"/>
</dbReference>
<dbReference type="SUPFAM" id="SSF47781">
    <property type="entry name" value="RuvA domain 2-like"/>
    <property type="match status" value="1"/>
</dbReference>
<reference evidence="2 3" key="1">
    <citation type="submission" date="2019-02" db="EMBL/GenBank/DDBJ databases">
        <title>Genomic Encyclopedia of Type Strains, Phase IV (KMG-IV): sequencing the most valuable type-strain genomes for metagenomic binning, comparative biology and taxonomic classification.</title>
        <authorList>
            <person name="Goeker M."/>
        </authorList>
    </citation>
    <scope>NUCLEOTIDE SEQUENCE [LARGE SCALE GENOMIC DNA]</scope>
    <source>
        <strain evidence="2 3">DSM 105135</strain>
    </source>
</reference>
<name>A0A4Q7ZA46_9GAMM</name>
<feature type="chain" id="PRO_5020466000" evidence="1">
    <location>
        <begin position="26"/>
        <end position="98"/>
    </location>
</feature>
<dbReference type="NCBIfam" id="TIGR00426">
    <property type="entry name" value="competence protein ComEA helix-hairpin-helix repeat region"/>
    <property type="match status" value="1"/>
</dbReference>
<evidence type="ECO:0000313" key="2">
    <source>
        <dbReference type="EMBL" id="RZU47437.1"/>
    </source>
</evidence>
<evidence type="ECO:0000256" key="1">
    <source>
        <dbReference type="SAM" id="SignalP"/>
    </source>
</evidence>
<keyword evidence="1" id="KW-0732">Signal</keyword>
<evidence type="ECO:0000313" key="3">
    <source>
        <dbReference type="Proteomes" id="UP000292423"/>
    </source>
</evidence>
<protein>
    <submittedName>
        <fullName evidence="2">Competence protein ComEA</fullName>
    </submittedName>
</protein>
<comment type="caution">
    <text evidence="2">The sequence shown here is derived from an EMBL/GenBank/DDBJ whole genome shotgun (WGS) entry which is preliminary data.</text>
</comment>
<dbReference type="Pfam" id="PF12836">
    <property type="entry name" value="HHH_3"/>
    <property type="match status" value="1"/>
</dbReference>
<accession>A0A4Q7ZA46</accession>
<gene>
    <name evidence="2" type="ORF">EV700_0399</name>
</gene>
<dbReference type="PROSITE" id="PS51257">
    <property type="entry name" value="PROKAR_LIPOPROTEIN"/>
    <property type="match status" value="1"/>
</dbReference>
<feature type="signal peptide" evidence="1">
    <location>
        <begin position="1"/>
        <end position="25"/>
    </location>
</feature>
<proteinExistence type="predicted"/>
<sequence>MIMRNGSLFRGILIGWLGICGSLAACEPAVATGTDKVNINTADAATLASKLKGVGQAKAEAIVRWRSEKGKFTNLQQLDAVKGFGPALIDSNRDRIAF</sequence>
<keyword evidence="3" id="KW-1185">Reference proteome</keyword>
<dbReference type="Gene3D" id="1.10.150.280">
    <property type="entry name" value="AF1531-like domain"/>
    <property type="match status" value="1"/>
</dbReference>
<dbReference type="GO" id="GO:0015627">
    <property type="term" value="C:type II protein secretion system complex"/>
    <property type="evidence" value="ECO:0007669"/>
    <property type="project" value="TreeGrafter"/>
</dbReference>
<dbReference type="InterPro" id="IPR004509">
    <property type="entry name" value="Competence_ComEA_HhH"/>
</dbReference>
<dbReference type="InterPro" id="IPR051675">
    <property type="entry name" value="Endo/Exo/Phosphatase_dom_1"/>
</dbReference>
<dbReference type="PANTHER" id="PTHR21180">
    <property type="entry name" value="ENDONUCLEASE/EXONUCLEASE/PHOSPHATASE FAMILY DOMAIN-CONTAINING PROTEIN 1"/>
    <property type="match status" value="1"/>
</dbReference>
<dbReference type="GO" id="GO:0015628">
    <property type="term" value="P:protein secretion by the type II secretion system"/>
    <property type="evidence" value="ECO:0007669"/>
    <property type="project" value="TreeGrafter"/>
</dbReference>
<organism evidence="2 3">
    <name type="scientific">Fluviicoccus keumensis</name>
    <dbReference type="NCBI Taxonomy" id="1435465"/>
    <lineage>
        <taxon>Bacteria</taxon>
        <taxon>Pseudomonadati</taxon>
        <taxon>Pseudomonadota</taxon>
        <taxon>Gammaproteobacteria</taxon>
        <taxon>Moraxellales</taxon>
        <taxon>Moraxellaceae</taxon>
        <taxon>Fluviicoccus</taxon>
    </lineage>
</organism>
<dbReference type="EMBL" id="SHKX01000010">
    <property type="protein sequence ID" value="RZU47437.1"/>
    <property type="molecule type" value="Genomic_DNA"/>
</dbReference>